<dbReference type="Gene3D" id="3.40.710.10">
    <property type="entry name" value="DD-peptidase/beta-lactamase superfamily"/>
    <property type="match status" value="2"/>
</dbReference>
<keyword evidence="3" id="KW-0645">Protease</keyword>
<dbReference type="OrthoDB" id="9802627at2"/>
<evidence type="ECO:0000256" key="2">
    <source>
        <dbReference type="ARBA" id="ARBA00022801"/>
    </source>
</evidence>
<accession>A0A5C6RN85</accession>
<dbReference type="GO" id="GO:0006508">
    <property type="term" value="P:proteolysis"/>
    <property type="evidence" value="ECO:0007669"/>
    <property type="project" value="InterPro"/>
</dbReference>
<dbReference type="EC" id="3.4.16.4" evidence="3"/>
<gene>
    <name evidence="3" type="primary">dacB</name>
    <name evidence="3" type="ORF">FRY74_12405</name>
</gene>
<evidence type="ECO:0000256" key="1">
    <source>
        <dbReference type="ARBA" id="ARBA00006096"/>
    </source>
</evidence>
<keyword evidence="3" id="KW-0121">Carboxypeptidase</keyword>
<organism evidence="3 4">
    <name type="scientific">Vicingus serpentipes</name>
    <dbReference type="NCBI Taxonomy" id="1926625"/>
    <lineage>
        <taxon>Bacteria</taxon>
        <taxon>Pseudomonadati</taxon>
        <taxon>Bacteroidota</taxon>
        <taxon>Flavobacteriia</taxon>
        <taxon>Flavobacteriales</taxon>
        <taxon>Vicingaceae</taxon>
        <taxon>Vicingus</taxon>
    </lineage>
</organism>
<comment type="similarity">
    <text evidence="1">Belongs to the peptidase S13 family.</text>
</comment>
<name>A0A5C6RN85_9FLAO</name>
<dbReference type="PANTHER" id="PTHR30023">
    <property type="entry name" value="D-ALANYL-D-ALANINE CARBOXYPEPTIDASE"/>
    <property type="match status" value="1"/>
</dbReference>
<dbReference type="Proteomes" id="UP000321721">
    <property type="component" value="Unassembled WGS sequence"/>
</dbReference>
<evidence type="ECO:0000313" key="4">
    <source>
        <dbReference type="Proteomes" id="UP000321721"/>
    </source>
</evidence>
<dbReference type="SUPFAM" id="SSF56601">
    <property type="entry name" value="beta-lactamase/transpeptidase-like"/>
    <property type="match status" value="1"/>
</dbReference>
<sequence>MKLIISSFFSFLLTLGYSQTIQDLKNEVSKLVADLDLKNASISFYAIDLTNNQVVAGLNSNKSLVPASTTKLVTTASALEILGGDTRFKTQILHTGSIDTLCRVLNGDIIIKGGGDPSLGAERYSKHYGDFINQWAIKIKALGIDSINGRVIGDASCFTSQTTPSTWIWGDLGNYYGASPSGLSIYENTCKVEFESGKKNGDSTIITCVMPFVPEFNIENEVKSTNTKKDESYFYGAPFQVNRIAKGGIPLNKKGFDVKSSIPDPSLLAAFELDMEMRMMGVKLKDKYTTKRIQEFDGDQEIHLITKTYSPKLTDIINQTNTYSINLYAEHLLNQIGLKVYKSGDPESGTTAITNFWKGKGINVEGLYLNDGSGLSRFNAISAMHLVSILEYMKKSENYNEFYNSLPIAGRSGTIKSIGKKTFAENNLRAKSGYMTRARSYAGYVTTKSKRELAFALIVNNYNCTPYEMKKKMESLMIKLSIIND</sequence>
<reference evidence="3 4" key="1">
    <citation type="submission" date="2019-08" db="EMBL/GenBank/DDBJ databases">
        <title>Genome of Vicingus serpentipes NCIMB 15042.</title>
        <authorList>
            <person name="Bowman J.P."/>
        </authorList>
    </citation>
    <scope>NUCLEOTIDE SEQUENCE [LARGE SCALE GENOMIC DNA]</scope>
    <source>
        <strain evidence="3 4">NCIMB 15042</strain>
    </source>
</reference>
<protein>
    <submittedName>
        <fullName evidence="3">D-alanyl-D-alanine carboxypeptidase/D-alanyl-D-alanine-endopeptidase</fullName>
        <ecNumber evidence="3">3.4.16.4</ecNumber>
    </submittedName>
</protein>
<keyword evidence="2 3" id="KW-0378">Hydrolase</keyword>
<dbReference type="PRINTS" id="PR00922">
    <property type="entry name" value="DADACBPTASE3"/>
</dbReference>
<keyword evidence="4" id="KW-1185">Reference proteome</keyword>
<dbReference type="Pfam" id="PF02113">
    <property type="entry name" value="Peptidase_S13"/>
    <property type="match status" value="1"/>
</dbReference>
<dbReference type="InterPro" id="IPR000667">
    <property type="entry name" value="Peptidase_S13"/>
</dbReference>
<dbReference type="Gene3D" id="3.50.80.20">
    <property type="entry name" value="D-Ala-D-Ala carboxypeptidase C, peptidase S13"/>
    <property type="match status" value="1"/>
</dbReference>
<dbReference type="RefSeq" id="WP_147102091.1">
    <property type="nucleotide sequence ID" value="NZ_VOOS01000007.1"/>
</dbReference>
<dbReference type="NCBIfam" id="TIGR00666">
    <property type="entry name" value="PBP4"/>
    <property type="match status" value="1"/>
</dbReference>
<proteinExistence type="inferred from homology"/>
<dbReference type="PANTHER" id="PTHR30023:SF0">
    <property type="entry name" value="PENICILLIN-SENSITIVE CARBOXYPEPTIDASE A"/>
    <property type="match status" value="1"/>
</dbReference>
<comment type="caution">
    <text evidence="3">The sequence shown here is derived from an EMBL/GenBank/DDBJ whole genome shotgun (WGS) entry which is preliminary data.</text>
</comment>
<dbReference type="EMBL" id="VOOS01000007">
    <property type="protein sequence ID" value="TXB63667.1"/>
    <property type="molecule type" value="Genomic_DNA"/>
</dbReference>
<evidence type="ECO:0000313" key="3">
    <source>
        <dbReference type="EMBL" id="TXB63667.1"/>
    </source>
</evidence>
<dbReference type="AlphaFoldDB" id="A0A5C6RN85"/>
<dbReference type="InterPro" id="IPR012338">
    <property type="entry name" value="Beta-lactam/transpept-like"/>
</dbReference>
<dbReference type="GO" id="GO:0000270">
    <property type="term" value="P:peptidoglycan metabolic process"/>
    <property type="evidence" value="ECO:0007669"/>
    <property type="project" value="TreeGrafter"/>
</dbReference>
<dbReference type="GO" id="GO:0009002">
    <property type="term" value="F:serine-type D-Ala-D-Ala carboxypeptidase activity"/>
    <property type="evidence" value="ECO:0007669"/>
    <property type="project" value="UniProtKB-EC"/>
</dbReference>